<proteinExistence type="predicted"/>
<dbReference type="Pfam" id="PF10949">
    <property type="entry name" value="DUF2777"/>
    <property type="match status" value="1"/>
</dbReference>
<reference evidence="1 2" key="1">
    <citation type="submission" date="2016-12" db="EMBL/GenBank/DDBJ databases">
        <title>The whole genome sequencing and assembly of Bacillus cohnii DSM 6307T strain.</title>
        <authorList>
            <person name="Lee Y.-J."/>
            <person name="Yi H."/>
            <person name="Bahn Y.-S."/>
            <person name="Kim J.F."/>
            <person name="Lee D.-W."/>
        </authorList>
    </citation>
    <scope>NUCLEOTIDE SEQUENCE [LARGE SCALE GENOMIC DNA]</scope>
    <source>
        <strain evidence="1 2">DSM 6307</strain>
    </source>
</reference>
<gene>
    <name evidence="1" type="ORF">BC6307_04315</name>
</gene>
<dbReference type="KEGG" id="bcoh:BC6307_04315"/>
<dbReference type="InterPro" id="IPR024488">
    <property type="entry name" value="DUF2777"/>
</dbReference>
<evidence type="ECO:0000313" key="2">
    <source>
        <dbReference type="Proteomes" id="UP000215224"/>
    </source>
</evidence>
<name>A0A223KM36_9BACI</name>
<dbReference type="RefSeq" id="WP_066421868.1">
    <property type="nucleotide sequence ID" value="NZ_CP018866.1"/>
</dbReference>
<evidence type="ECO:0000313" key="1">
    <source>
        <dbReference type="EMBL" id="AST90555.1"/>
    </source>
</evidence>
<organism evidence="1 2">
    <name type="scientific">Sutcliffiella cohnii</name>
    <dbReference type="NCBI Taxonomy" id="33932"/>
    <lineage>
        <taxon>Bacteria</taxon>
        <taxon>Bacillati</taxon>
        <taxon>Bacillota</taxon>
        <taxon>Bacilli</taxon>
        <taxon>Bacillales</taxon>
        <taxon>Bacillaceae</taxon>
        <taxon>Sutcliffiella</taxon>
    </lineage>
</organism>
<protein>
    <recommendedName>
        <fullName evidence="3">DUF2777 domain-containing protein</fullName>
    </recommendedName>
</protein>
<accession>A0A223KM36</accession>
<keyword evidence="2" id="KW-1185">Reference proteome</keyword>
<dbReference type="AlphaFoldDB" id="A0A223KM36"/>
<dbReference type="Proteomes" id="UP000215224">
    <property type="component" value="Chromosome"/>
</dbReference>
<evidence type="ECO:0008006" key="3">
    <source>
        <dbReference type="Google" id="ProtNLM"/>
    </source>
</evidence>
<dbReference type="EMBL" id="CP018866">
    <property type="protein sequence ID" value="AST90555.1"/>
    <property type="molecule type" value="Genomic_DNA"/>
</dbReference>
<sequence>MNIQQRNKDIYNQKRSFMCGTIEYINEQWVFFEAEEDEAFLLFEIAEDGLEIYLSDEWVPAVLLESGELYLHTLHTYEMNNGDAVRIRKKLPFAYMELLQELPEDAFLQFTKLLNSINISLYDNVYCHNTLYFLPANRRKEGVNFIVYDNGTFICSVQHYFERGKNQSDRFEYTLQTGKRLLFTKMEQRKAE</sequence>